<dbReference type="RefSeq" id="WP_107297407.1">
    <property type="nucleotide sequence ID" value="NZ_PYMB01000001.1"/>
</dbReference>
<protein>
    <submittedName>
        <fullName evidence="1">Peroxiredoxin</fullName>
    </submittedName>
</protein>
<dbReference type="InterPro" id="IPR015946">
    <property type="entry name" value="KH_dom-like_a/b"/>
</dbReference>
<evidence type="ECO:0000313" key="1">
    <source>
        <dbReference type="EMBL" id="PSW16792.1"/>
    </source>
</evidence>
<dbReference type="Pfam" id="PF02566">
    <property type="entry name" value="OsmC"/>
    <property type="match status" value="1"/>
</dbReference>
<dbReference type="Gene3D" id="3.30.300.20">
    <property type="match status" value="1"/>
</dbReference>
<gene>
    <name evidence="1" type="ORF">C9J01_03480</name>
</gene>
<dbReference type="PANTHER" id="PTHR42830:SF2">
    <property type="entry name" value="OSMC_OHR FAMILY PROTEIN"/>
    <property type="match status" value="1"/>
</dbReference>
<dbReference type="SUPFAM" id="SSF82784">
    <property type="entry name" value="OsmC-like"/>
    <property type="match status" value="1"/>
</dbReference>
<dbReference type="AlphaFoldDB" id="A0A2T3NMT2"/>
<proteinExistence type="predicted"/>
<evidence type="ECO:0000313" key="2">
    <source>
        <dbReference type="Proteomes" id="UP000241346"/>
    </source>
</evidence>
<dbReference type="OrthoDB" id="9795405at2"/>
<sequence>MFIGNNFSRSHQWQFDGGVCVPASASHQIVPLPYSNPENVDPEEAFVATLSSCHMMAFLTVASKKKYVVESYIDHAMGVLEQGETGKFSITEVTLRPDIRFSGSRLPSAVELQKMHNVAHQNCFIANSVNTRINIEI</sequence>
<comment type="caution">
    <text evidence="1">The sequence shown here is derived from an EMBL/GenBank/DDBJ whole genome shotgun (WGS) entry which is preliminary data.</text>
</comment>
<organism evidence="1 2">
    <name type="scientific">Photobacterium rosenbergii</name>
    <dbReference type="NCBI Taxonomy" id="294936"/>
    <lineage>
        <taxon>Bacteria</taxon>
        <taxon>Pseudomonadati</taxon>
        <taxon>Pseudomonadota</taxon>
        <taxon>Gammaproteobacteria</taxon>
        <taxon>Vibrionales</taxon>
        <taxon>Vibrionaceae</taxon>
        <taxon>Photobacterium</taxon>
    </lineage>
</organism>
<dbReference type="PANTHER" id="PTHR42830">
    <property type="entry name" value="OSMOTICALLY INDUCIBLE FAMILY PROTEIN"/>
    <property type="match status" value="1"/>
</dbReference>
<dbReference type="Proteomes" id="UP000241346">
    <property type="component" value="Unassembled WGS sequence"/>
</dbReference>
<dbReference type="InterPro" id="IPR003718">
    <property type="entry name" value="OsmC/Ohr_fam"/>
</dbReference>
<dbReference type="InterPro" id="IPR052707">
    <property type="entry name" value="OsmC_Ohr_Peroxiredoxin"/>
</dbReference>
<accession>A0A2T3NMT2</accession>
<name>A0A2T3NMT2_9GAMM</name>
<reference evidence="1 2" key="1">
    <citation type="submission" date="2018-03" db="EMBL/GenBank/DDBJ databases">
        <title>Whole genome sequencing of Histamine producing bacteria.</title>
        <authorList>
            <person name="Butler K."/>
        </authorList>
    </citation>
    <scope>NUCLEOTIDE SEQUENCE [LARGE SCALE GENOMIC DNA]</scope>
    <source>
        <strain evidence="1 2">DSM 19138</strain>
    </source>
</reference>
<dbReference type="InterPro" id="IPR036102">
    <property type="entry name" value="OsmC/Ohrsf"/>
</dbReference>
<dbReference type="EMBL" id="PYMB01000001">
    <property type="protein sequence ID" value="PSW16792.1"/>
    <property type="molecule type" value="Genomic_DNA"/>
</dbReference>